<dbReference type="EMBL" id="BLKM01000273">
    <property type="protein sequence ID" value="GFG30998.1"/>
    <property type="molecule type" value="Genomic_DNA"/>
</dbReference>
<gene>
    <name evidence="1" type="ORF">Cfor_07985</name>
</gene>
<dbReference type="AlphaFoldDB" id="A0A6L2PKG5"/>
<evidence type="ECO:0000313" key="1">
    <source>
        <dbReference type="EMBL" id="GFG30998.1"/>
    </source>
</evidence>
<dbReference type="InParanoid" id="A0A6L2PKG5"/>
<protein>
    <submittedName>
        <fullName evidence="1">Uncharacterized protein</fullName>
    </submittedName>
</protein>
<evidence type="ECO:0000313" key="2">
    <source>
        <dbReference type="Proteomes" id="UP000502823"/>
    </source>
</evidence>
<comment type="caution">
    <text evidence="1">The sequence shown here is derived from an EMBL/GenBank/DDBJ whole genome shotgun (WGS) entry which is preliminary data.</text>
</comment>
<name>A0A6L2PKG5_COPFO</name>
<sequence>MDASFVEGKCGLACVCLQVAWRQAMKEVKAVRDTITSLDTHVKFLKGYSGTNPEFDNL</sequence>
<keyword evidence="2" id="KW-1185">Reference proteome</keyword>
<accession>A0A6L2PKG5</accession>
<dbReference type="Proteomes" id="UP000502823">
    <property type="component" value="Unassembled WGS sequence"/>
</dbReference>
<proteinExistence type="predicted"/>
<organism evidence="1 2">
    <name type="scientific">Coptotermes formosanus</name>
    <name type="common">Formosan subterranean termite</name>
    <dbReference type="NCBI Taxonomy" id="36987"/>
    <lineage>
        <taxon>Eukaryota</taxon>
        <taxon>Metazoa</taxon>
        <taxon>Ecdysozoa</taxon>
        <taxon>Arthropoda</taxon>
        <taxon>Hexapoda</taxon>
        <taxon>Insecta</taxon>
        <taxon>Pterygota</taxon>
        <taxon>Neoptera</taxon>
        <taxon>Polyneoptera</taxon>
        <taxon>Dictyoptera</taxon>
        <taxon>Blattodea</taxon>
        <taxon>Blattoidea</taxon>
        <taxon>Termitoidae</taxon>
        <taxon>Rhinotermitidae</taxon>
        <taxon>Coptotermes</taxon>
    </lineage>
</organism>
<reference evidence="2" key="1">
    <citation type="submission" date="2020-01" db="EMBL/GenBank/DDBJ databases">
        <title>Draft genome sequence of the Termite Coptotermes fromosanus.</title>
        <authorList>
            <person name="Itakura S."/>
            <person name="Yosikawa Y."/>
            <person name="Umezawa K."/>
        </authorList>
    </citation>
    <scope>NUCLEOTIDE SEQUENCE [LARGE SCALE GENOMIC DNA]</scope>
</reference>